<sequence length="442" mass="50564">MKTGQTWRVGMGDMQILPGPRHRSPMKRPMWIIVLVSLVTVFLLCAFMYPPQSSAGCFILSSKGCDSISNWLPPAPARELTDEELASHVVIREILNTRPIQSQDSKIAFMFLTPGSLPLEKVWEKFFHGHEGKFSVYVHASKEKPVHVSRYFVNREIRNAQVIWGTISMVDAERRLLAHALQDPANQHFVLLSDSCVPLYSFGYIYDYLLHANMSFVDCFQDPGPHGNGRYSEHMSPEIDKKDFRKGAQWFSMKRQHAVIVLADSLYYSKFRDYCKPGEGRNCIADEHYLPTFFQMVDPGGIANWSVTHVDWSERKWHPKSYKAQDITVELLKNITSIDVSVHVTSDEKWIRLAVSENNLLSLSLYRRRCKDGLAYGMAYNGHVTCLPGNSTQKLWIICCICSPTIQHFEQDIFESLNSLVESLVAFDPLAQSLFPIYLMKL</sequence>
<dbReference type="AlphaFoldDB" id="A0A6A1UVI1"/>
<dbReference type="InterPro" id="IPR044174">
    <property type="entry name" value="BC10-like"/>
</dbReference>
<evidence type="ECO:0000313" key="6">
    <source>
        <dbReference type="EMBL" id="KAB1204281.1"/>
    </source>
</evidence>
<evidence type="ECO:0000256" key="3">
    <source>
        <dbReference type="ARBA" id="ARBA00022679"/>
    </source>
</evidence>
<comment type="caution">
    <text evidence="6">The sequence shown here is derived from an EMBL/GenBank/DDBJ whole genome shotgun (WGS) entry which is preliminary data.</text>
</comment>
<protein>
    <recommendedName>
        <fullName evidence="8">Core-2/I-branching beta-1,6-N-acetylglucosaminyltransferase family protein</fullName>
    </recommendedName>
</protein>
<dbReference type="InterPro" id="IPR003406">
    <property type="entry name" value="Glyco_trans_14"/>
</dbReference>
<evidence type="ECO:0000256" key="2">
    <source>
        <dbReference type="ARBA" id="ARBA00022676"/>
    </source>
</evidence>
<dbReference type="GO" id="GO:0016020">
    <property type="term" value="C:membrane"/>
    <property type="evidence" value="ECO:0007669"/>
    <property type="project" value="UniProtKB-SubCell"/>
</dbReference>
<evidence type="ECO:0000313" key="7">
    <source>
        <dbReference type="Proteomes" id="UP000516437"/>
    </source>
</evidence>
<evidence type="ECO:0000256" key="5">
    <source>
        <dbReference type="ARBA" id="ARBA00023180"/>
    </source>
</evidence>
<reference evidence="6 7" key="1">
    <citation type="journal article" date="2019" name="Plant Biotechnol. J.">
        <title>The red bayberry genome and genetic basis of sex determination.</title>
        <authorList>
            <person name="Jia H.M."/>
            <person name="Jia H.J."/>
            <person name="Cai Q.L."/>
            <person name="Wang Y."/>
            <person name="Zhao H.B."/>
            <person name="Yang W.F."/>
            <person name="Wang G.Y."/>
            <person name="Li Y.H."/>
            <person name="Zhan D.L."/>
            <person name="Shen Y.T."/>
            <person name="Niu Q.F."/>
            <person name="Chang L."/>
            <person name="Qiu J."/>
            <person name="Zhao L."/>
            <person name="Xie H.B."/>
            <person name="Fu W.Y."/>
            <person name="Jin J."/>
            <person name="Li X.W."/>
            <person name="Jiao Y."/>
            <person name="Zhou C.C."/>
            <person name="Tu T."/>
            <person name="Chai C.Y."/>
            <person name="Gao J.L."/>
            <person name="Fan L.J."/>
            <person name="van de Weg E."/>
            <person name="Wang J.Y."/>
            <person name="Gao Z.S."/>
        </authorList>
    </citation>
    <scope>NUCLEOTIDE SEQUENCE [LARGE SCALE GENOMIC DNA]</scope>
    <source>
        <tissue evidence="6">Leaves</tissue>
    </source>
</reference>
<keyword evidence="3" id="KW-0808">Transferase</keyword>
<organism evidence="6 7">
    <name type="scientific">Morella rubra</name>
    <name type="common">Chinese bayberry</name>
    <dbReference type="NCBI Taxonomy" id="262757"/>
    <lineage>
        <taxon>Eukaryota</taxon>
        <taxon>Viridiplantae</taxon>
        <taxon>Streptophyta</taxon>
        <taxon>Embryophyta</taxon>
        <taxon>Tracheophyta</taxon>
        <taxon>Spermatophyta</taxon>
        <taxon>Magnoliopsida</taxon>
        <taxon>eudicotyledons</taxon>
        <taxon>Gunneridae</taxon>
        <taxon>Pentapetalae</taxon>
        <taxon>rosids</taxon>
        <taxon>fabids</taxon>
        <taxon>Fagales</taxon>
        <taxon>Myricaceae</taxon>
        <taxon>Morella</taxon>
    </lineage>
</organism>
<evidence type="ECO:0000256" key="1">
    <source>
        <dbReference type="ARBA" id="ARBA00004606"/>
    </source>
</evidence>
<keyword evidence="7" id="KW-1185">Reference proteome</keyword>
<dbReference type="GO" id="GO:0016757">
    <property type="term" value="F:glycosyltransferase activity"/>
    <property type="evidence" value="ECO:0007669"/>
    <property type="project" value="UniProtKB-KW"/>
</dbReference>
<dbReference type="PANTHER" id="PTHR31042">
    <property type="entry name" value="CORE-2/I-BRANCHING BETA-1,6-N-ACETYLGLUCOSAMINYLTRANSFERASE FAMILY PROTEIN-RELATED"/>
    <property type="match status" value="1"/>
</dbReference>
<evidence type="ECO:0008006" key="8">
    <source>
        <dbReference type="Google" id="ProtNLM"/>
    </source>
</evidence>
<accession>A0A6A1UVI1</accession>
<keyword evidence="2" id="KW-0328">Glycosyltransferase</keyword>
<dbReference type="OrthoDB" id="191334at2759"/>
<dbReference type="Pfam" id="PF02485">
    <property type="entry name" value="Branch"/>
    <property type="match status" value="1"/>
</dbReference>
<proteinExistence type="predicted"/>
<name>A0A6A1UVI1_9ROSI</name>
<dbReference type="EMBL" id="RXIC02000026">
    <property type="protein sequence ID" value="KAB1204281.1"/>
    <property type="molecule type" value="Genomic_DNA"/>
</dbReference>
<keyword evidence="5" id="KW-0325">Glycoprotein</keyword>
<dbReference type="PANTHER" id="PTHR31042:SF150">
    <property type="entry name" value="OS06G0661900 PROTEIN"/>
    <property type="match status" value="1"/>
</dbReference>
<comment type="subcellular location">
    <subcellularLocation>
        <location evidence="1">Membrane</location>
        <topology evidence="1">Single-pass type II membrane protein</topology>
    </subcellularLocation>
</comment>
<gene>
    <name evidence="6" type="ORF">CJ030_MR8G020398</name>
</gene>
<keyword evidence="4" id="KW-0472">Membrane</keyword>
<evidence type="ECO:0000256" key="4">
    <source>
        <dbReference type="ARBA" id="ARBA00023136"/>
    </source>
</evidence>
<dbReference type="Proteomes" id="UP000516437">
    <property type="component" value="Chromosome 8"/>
</dbReference>